<evidence type="ECO:0000256" key="1">
    <source>
        <dbReference type="ARBA" id="ARBA00004329"/>
    </source>
</evidence>
<reference evidence="14 15" key="1">
    <citation type="submission" date="2017-12" db="EMBL/GenBank/DDBJ databases">
        <title>Genome Sequence of a Multidrug-Resistant Candida haemulonii Isolate from a Patient with Chronic Leg Ulcers in Israel.</title>
        <authorList>
            <person name="Chow N.A."/>
            <person name="Gade L."/>
            <person name="Batra D."/>
            <person name="Rowe L.A."/>
            <person name="Ben-Ami R."/>
            <person name="Loparev V.N."/>
            <person name="Litvintseva A.P."/>
        </authorList>
    </citation>
    <scope>NUCLEOTIDE SEQUENCE [LARGE SCALE GENOMIC DNA]</scope>
    <source>
        <strain evidence="14 15">B11899</strain>
    </source>
</reference>
<evidence type="ECO:0000256" key="9">
    <source>
        <dbReference type="ARBA" id="ARBA00023006"/>
    </source>
</evidence>
<evidence type="ECO:0000256" key="12">
    <source>
        <dbReference type="SAM" id="MobiDB-lite"/>
    </source>
</evidence>
<dbReference type="GO" id="GO:0019786">
    <property type="term" value="F:protein-phosphatidylethanolamide deconjugating activity"/>
    <property type="evidence" value="ECO:0007669"/>
    <property type="project" value="InterPro"/>
</dbReference>
<dbReference type="VEuPathDB" id="FungiDB:CXQ85_003539"/>
<keyword evidence="7" id="KW-0788">Thiol protease</keyword>
<dbReference type="RefSeq" id="XP_025340625.1">
    <property type="nucleotide sequence ID" value="XM_025487177.1"/>
</dbReference>
<keyword evidence="11" id="KW-0539">Nucleus</keyword>
<organism evidence="14 15">
    <name type="scientific">Candidozyma haemuli</name>
    <dbReference type="NCBI Taxonomy" id="45357"/>
    <lineage>
        <taxon>Eukaryota</taxon>
        <taxon>Fungi</taxon>
        <taxon>Dikarya</taxon>
        <taxon>Ascomycota</taxon>
        <taxon>Saccharomycotina</taxon>
        <taxon>Pichiomycetes</taxon>
        <taxon>Metschnikowiaceae</taxon>
        <taxon>Candidozyma</taxon>
    </lineage>
</organism>
<comment type="similarity">
    <text evidence="2 11">Belongs to the peptidase C54 family.</text>
</comment>
<comment type="function">
    <text evidence="11">Required for selective autophagic degradation of the nucleus (nucleophagy) as well as for mitophagy which contributes to regulate mitochondrial quantity and quality by eliminating the mitochondria to a basal level to fulfill cellular energy requirements and preventing excess ROS production.</text>
</comment>
<dbReference type="InterPro" id="IPR038765">
    <property type="entry name" value="Papain-like_cys_pep_sf"/>
</dbReference>
<dbReference type="AlphaFoldDB" id="A0A2V1API7"/>
<name>A0A2V1API7_9ASCO</name>
<dbReference type="GO" id="GO:0004197">
    <property type="term" value="F:cysteine-type endopeptidase activity"/>
    <property type="evidence" value="ECO:0007669"/>
    <property type="project" value="TreeGrafter"/>
</dbReference>
<dbReference type="PANTHER" id="PTHR22624:SF49">
    <property type="entry name" value="CYSTEINE PROTEASE"/>
    <property type="match status" value="1"/>
</dbReference>
<evidence type="ECO:0000256" key="10">
    <source>
        <dbReference type="ARBA" id="ARBA00029362"/>
    </source>
</evidence>
<comment type="catalytic activity">
    <reaction evidence="10">
        <text>[protein]-C-terminal L-amino acid-glycyl-phosphatidylethanolamide + H2O = [protein]-C-terminal L-amino acid-glycine + a 1,2-diacyl-sn-glycero-3-phosphoethanolamine</text>
        <dbReference type="Rhea" id="RHEA:67548"/>
        <dbReference type="Rhea" id="RHEA-COMP:17323"/>
        <dbReference type="Rhea" id="RHEA-COMP:17324"/>
        <dbReference type="ChEBI" id="CHEBI:15377"/>
        <dbReference type="ChEBI" id="CHEBI:64612"/>
        <dbReference type="ChEBI" id="CHEBI:172940"/>
        <dbReference type="ChEBI" id="CHEBI:172941"/>
    </reaction>
    <physiologicalReaction direction="left-to-right" evidence="10">
        <dbReference type="Rhea" id="RHEA:67549"/>
    </physiologicalReaction>
</comment>
<dbReference type="STRING" id="45357.A0A2V1API7"/>
<dbReference type="GO" id="GO:0000423">
    <property type="term" value="P:mitophagy"/>
    <property type="evidence" value="ECO:0007669"/>
    <property type="project" value="TreeGrafter"/>
</dbReference>
<feature type="region of interest" description="Disordered" evidence="12">
    <location>
        <begin position="1"/>
        <end position="56"/>
    </location>
</feature>
<dbReference type="GO" id="GO:0035973">
    <property type="term" value="P:aggrephagy"/>
    <property type="evidence" value="ECO:0007669"/>
    <property type="project" value="TreeGrafter"/>
</dbReference>
<dbReference type="InterPro" id="IPR005078">
    <property type="entry name" value="Peptidase_C54"/>
</dbReference>
<keyword evidence="8" id="KW-0653">Protein transport</keyword>
<feature type="domain" description="Peptidase C54 catalytic" evidence="13">
    <location>
        <begin position="102"/>
        <end position="391"/>
    </location>
</feature>
<evidence type="ECO:0000256" key="5">
    <source>
        <dbReference type="ARBA" id="ARBA00022670"/>
    </source>
</evidence>
<dbReference type="Pfam" id="PF03416">
    <property type="entry name" value="Peptidase_C54"/>
    <property type="match status" value="1"/>
</dbReference>
<keyword evidence="4 11" id="KW-0963">Cytoplasm</keyword>
<dbReference type="PANTHER" id="PTHR22624">
    <property type="entry name" value="CYSTEINE PROTEASE ATG4"/>
    <property type="match status" value="1"/>
</dbReference>
<evidence type="ECO:0000256" key="2">
    <source>
        <dbReference type="ARBA" id="ARBA00010958"/>
    </source>
</evidence>
<keyword evidence="6 11" id="KW-0378">Hydrolase</keyword>
<dbReference type="EMBL" id="PKFO01000002">
    <property type="protein sequence ID" value="PVH19685.1"/>
    <property type="molecule type" value="Genomic_DNA"/>
</dbReference>
<keyword evidence="5 11" id="KW-0645">Protease</keyword>
<evidence type="ECO:0000256" key="3">
    <source>
        <dbReference type="ARBA" id="ARBA00022448"/>
    </source>
</evidence>
<dbReference type="GO" id="GO:0005634">
    <property type="term" value="C:nucleus"/>
    <property type="evidence" value="ECO:0007669"/>
    <property type="project" value="UniProtKB-SubCell"/>
</dbReference>
<dbReference type="GO" id="GO:0034727">
    <property type="term" value="P:piecemeal microautophagy of the nucleus"/>
    <property type="evidence" value="ECO:0007669"/>
    <property type="project" value="TreeGrafter"/>
</dbReference>
<dbReference type="GO" id="GO:0000045">
    <property type="term" value="P:autophagosome assembly"/>
    <property type="evidence" value="ECO:0007669"/>
    <property type="project" value="TreeGrafter"/>
</dbReference>
<keyword evidence="9" id="KW-0072">Autophagy</keyword>
<feature type="region of interest" description="Disordered" evidence="12">
    <location>
        <begin position="407"/>
        <end position="466"/>
    </location>
</feature>
<dbReference type="Proteomes" id="UP000244309">
    <property type="component" value="Unassembled WGS sequence"/>
</dbReference>
<evidence type="ECO:0000256" key="4">
    <source>
        <dbReference type="ARBA" id="ARBA00022490"/>
    </source>
</evidence>
<evidence type="ECO:0000313" key="15">
    <source>
        <dbReference type="Proteomes" id="UP000244309"/>
    </source>
</evidence>
<comment type="caution">
    <text evidence="14">The sequence shown here is derived from an EMBL/GenBank/DDBJ whole genome shotgun (WGS) entry which is preliminary data.</text>
</comment>
<evidence type="ECO:0000256" key="7">
    <source>
        <dbReference type="ARBA" id="ARBA00022807"/>
    </source>
</evidence>
<dbReference type="SUPFAM" id="SSF54001">
    <property type="entry name" value="Cysteine proteinases"/>
    <property type="match status" value="1"/>
</dbReference>
<evidence type="ECO:0000259" key="13">
    <source>
        <dbReference type="Pfam" id="PF03416"/>
    </source>
</evidence>
<sequence length="481" mass="52214">MSSEPSKEEHKASLAEPVPSAASDSKVPLETSPPHSNLQGPQEIVDSGTKSAAEQPNSFQNALAQFWQRLRSPDAPETDPESLQPVVIMGTSYKGTLTSAGIEEAIRRRLWFTYRTGFEPIPRALDGPSPLSFIGSMIVHGVNPHGALAGFLDNTSFTSDVGWGCMIRTAQCLLANTLQTVIARKAIQDGNTPDWSSINTQVVSLFRDNYNSPFSLHNFVGVASHSPLKVKPGQWFGPSAASLSIKRLCSKANEDADFPKLNVMICESCDLHGDEVKSLLEKTSRPLLLLFPIRLGIETINAIYYPSLFQLLSLPHSMGISGGKPSSSYYFFGHQGDSLLYLDPHTSQQIDETNGSYRPLSCNTVPISGLDPSMVVGLLVESYADYEALKSELKGKNKIVHFHDRAPTRRSVSVSNQDKNAKSAEPDGNGASDIGDFVDIGDDFAGSEVEEEIQEDPNSSVTAKYDIVEGPAPVTVLEDEK</sequence>
<proteinExistence type="inferred from homology"/>
<feature type="compositionally biased region" description="Basic and acidic residues" evidence="12">
    <location>
        <begin position="1"/>
        <end position="13"/>
    </location>
</feature>
<dbReference type="EC" id="3.4.22.-" evidence="11"/>
<evidence type="ECO:0000256" key="11">
    <source>
        <dbReference type="RuleBase" id="RU363115"/>
    </source>
</evidence>
<dbReference type="InterPro" id="IPR046792">
    <property type="entry name" value="Peptidase_C54_cat"/>
</dbReference>
<dbReference type="OrthoDB" id="2960936at2759"/>
<evidence type="ECO:0000256" key="6">
    <source>
        <dbReference type="ARBA" id="ARBA00022801"/>
    </source>
</evidence>
<dbReference type="GeneID" id="37008869"/>
<dbReference type="GO" id="GO:0015031">
    <property type="term" value="P:protein transport"/>
    <property type="evidence" value="ECO:0007669"/>
    <property type="project" value="UniProtKB-KW"/>
</dbReference>
<protein>
    <recommendedName>
        <fullName evidence="11">Cysteine protease</fullName>
        <ecNumber evidence="11">3.4.22.-</ecNumber>
    </recommendedName>
</protein>
<gene>
    <name evidence="14" type="ORF">CXQ85_003539</name>
</gene>
<evidence type="ECO:0000313" key="14">
    <source>
        <dbReference type="EMBL" id="PVH19685.1"/>
    </source>
</evidence>
<dbReference type="GO" id="GO:0000407">
    <property type="term" value="C:phagophore assembly site"/>
    <property type="evidence" value="ECO:0007669"/>
    <property type="project" value="UniProtKB-SubCell"/>
</dbReference>
<accession>A0A2V1API7</accession>
<dbReference type="GO" id="GO:0016485">
    <property type="term" value="P:protein processing"/>
    <property type="evidence" value="ECO:0007669"/>
    <property type="project" value="TreeGrafter"/>
</dbReference>
<comment type="subcellular location">
    <subcellularLocation>
        <location evidence="11">Nucleus</location>
    </subcellularLocation>
    <subcellularLocation>
        <location evidence="11">Cytoplasm</location>
    </subcellularLocation>
    <subcellularLocation>
        <location evidence="1">Preautophagosomal structure</location>
    </subcellularLocation>
</comment>
<keyword evidence="15" id="KW-1185">Reference proteome</keyword>
<evidence type="ECO:0000256" key="8">
    <source>
        <dbReference type="ARBA" id="ARBA00022927"/>
    </source>
</evidence>
<keyword evidence="3" id="KW-0813">Transport</keyword>